<keyword evidence="14" id="KW-1185">Reference proteome</keyword>
<keyword evidence="5" id="KW-0436">Ligase</keyword>
<dbReference type="PANTHER" id="PTHR22594">
    <property type="entry name" value="ASPARTYL/LYSYL-TRNA SYNTHETASE"/>
    <property type="match status" value="1"/>
</dbReference>
<evidence type="ECO:0000313" key="15">
    <source>
        <dbReference type="WBParaSite" id="BPAG_0000332201-mRNA-1"/>
    </source>
</evidence>
<keyword evidence="8" id="KW-0648">Protein biosynthesis</keyword>
<dbReference type="SUPFAM" id="SSF55681">
    <property type="entry name" value="Class II aaRS and biotin synthetases"/>
    <property type="match status" value="1"/>
</dbReference>
<evidence type="ECO:0000313" key="13">
    <source>
        <dbReference type="EMBL" id="VDN84478.1"/>
    </source>
</evidence>
<evidence type="ECO:0000256" key="2">
    <source>
        <dbReference type="ARBA" id="ARBA00008226"/>
    </source>
</evidence>
<dbReference type="EC" id="6.1.1.22" evidence="3"/>
<evidence type="ECO:0000256" key="6">
    <source>
        <dbReference type="ARBA" id="ARBA00022741"/>
    </source>
</evidence>
<dbReference type="Proteomes" id="UP000278627">
    <property type="component" value="Unassembled WGS sequence"/>
</dbReference>
<dbReference type="Gene3D" id="3.30.930.10">
    <property type="entry name" value="Bira Bifunctional Protein, Domain 2"/>
    <property type="match status" value="1"/>
</dbReference>
<evidence type="ECO:0000256" key="10">
    <source>
        <dbReference type="ARBA" id="ARBA00029886"/>
    </source>
</evidence>
<dbReference type="InterPro" id="IPR045864">
    <property type="entry name" value="aa-tRNA-synth_II/BPL/LPL"/>
</dbReference>
<sequence length="199" mass="23292">MEKIEELVCDTVDRLLADEEAKKLLEHINPKFQPPERPFLRMEYKDAIKWLQEHNVQNEFGNAFTYGEDIAEAAERFMTDTINKPILLNRFPSEIKAFYMQRDAQDNTLTESVDLLMPGVGEIVGGSMRIWKFDELSKAFKNVEIDPKPYYWYLDQRLYGTCPHGGYGLGLERFICWLTNTNHIRDVCLYPRFVGRCVP</sequence>
<accession>A0A0N4T541</accession>
<dbReference type="STRING" id="6280.A0A0N4T541"/>
<evidence type="ECO:0000259" key="12">
    <source>
        <dbReference type="Pfam" id="PF00152"/>
    </source>
</evidence>
<dbReference type="WBParaSite" id="BPAG_0000332201-mRNA-1">
    <property type="protein sequence ID" value="BPAG_0000332201-mRNA-1"/>
    <property type="gene ID" value="BPAG_0000332201"/>
</dbReference>
<dbReference type="GO" id="GO:0005737">
    <property type="term" value="C:cytoplasm"/>
    <property type="evidence" value="ECO:0007669"/>
    <property type="project" value="UniProtKB-SubCell"/>
</dbReference>
<evidence type="ECO:0000256" key="4">
    <source>
        <dbReference type="ARBA" id="ARBA00022490"/>
    </source>
</evidence>
<organism evidence="15">
    <name type="scientific">Brugia pahangi</name>
    <name type="common">Filarial nematode worm</name>
    <dbReference type="NCBI Taxonomy" id="6280"/>
    <lineage>
        <taxon>Eukaryota</taxon>
        <taxon>Metazoa</taxon>
        <taxon>Ecdysozoa</taxon>
        <taxon>Nematoda</taxon>
        <taxon>Chromadorea</taxon>
        <taxon>Rhabditida</taxon>
        <taxon>Spirurina</taxon>
        <taxon>Spiruromorpha</taxon>
        <taxon>Filarioidea</taxon>
        <taxon>Onchocercidae</taxon>
        <taxon>Brugia</taxon>
    </lineage>
</organism>
<keyword evidence="9" id="KW-0030">Aminoacyl-tRNA synthetase</keyword>
<evidence type="ECO:0000256" key="1">
    <source>
        <dbReference type="ARBA" id="ARBA00004496"/>
    </source>
</evidence>
<dbReference type="PANTHER" id="PTHR22594:SF16">
    <property type="entry name" value="ASPARAGINE--TRNA LIGASE, CYTOPLASMIC"/>
    <property type="match status" value="1"/>
</dbReference>
<dbReference type="InterPro" id="IPR004364">
    <property type="entry name" value="Aa-tRNA-synt_II"/>
</dbReference>
<dbReference type="GO" id="GO:0005524">
    <property type="term" value="F:ATP binding"/>
    <property type="evidence" value="ECO:0007669"/>
    <property type="project" value="UniProtKB-KW"/>
</dbReference>
<evidence type="ECO:0000256" key="8">
    <source>
        <dbReference type="ARBA" id="ARBA00022917"/>
    </source>
</evidence>
<keyword evidence="6" id="KW-0547">Nucleotide-binding</keyword>
<reference evidence="13 14" key="2">
    <citation type="submission" date="2018-11" db="EMBL/GenBank/DDBJ databases">
        <authorList>
            <consortium name="Pathogen Informatics"/>
        </authorList>
    </citation>
    <scope>NUCLEOTIDE SEQUENCE [LARGE SCALE GENOMIC DNA]</scope>
</reference>
<keyword evidence="7" id="KW-0067">ATP-binding</keyword>
<evidence type="ECO:0000313" key="14">
    <source>
        <dbReference type="Proteomes" id="UP000278627"/>
    </source>
</evidence>
<dbReference type="InterPro" id="IPR002312">
    <property type="entry name" value="Asp/Asn-tRNA-synth_IIb"/>
</dbReference>
<dbReference type="GO" id="GO:0004816">
    <property type="term" value="F:asparagine-tRNA ligase activity"/>
    <property type="evidence" value="ECO:0007669"/>
    <property type="project" value="UniProtKB-EC"/>
</dbReference>
<dbReference type="EMBL" id="UZAD01000851">
    <property type="protein sequence ID" value="VDN84478.1"/>
    <property type="molecule type" value="Genomic_DNA"/>
</dbReference>
<comment type="similarity">
    <text evidence="2">Belongs to the class-II aminoacyl-tRNA synthetase family.</text>
</comment>
<comment type="catalytic activity">
    <reaction evidence="11">
        <text>tRNA(Asn) + L-asparagine + ATP = L-asparaginyl-tRNA(Asn) + AMP + diphosphate + H(+)</text>
        <dbReference type="Rhea" id="RHEA:11180"/>
        <dbReference type="Rhea" id="RHEA-COMP:9659"/>
        <dbReference type="Rhea" id="RHEA-COMP:9674"/>
        <dbReference type="ChEBI" id="CHEBI:15378"/>
        <dbReference type="ChEBI" id="CHEBI:30616"/>
        <dbReference type="ChEBI" id="CHEBI:33019"/>
        <dbReference type="ChEBI" id="CHEBI:58048"/>
        <dbReference type="ChEBI" id="CHEBI:78442"/>
        <dbReference type="ChEBI" id="CHEBI:78515"/>
        <dbReference type="ChEBI" id="CHEBI:456215"/>
        <dbReference type="EC" id="6.1.1.22"/>
    </reaction>
</comment>
<protein>
    <recommendedName>
        <fullName evidence="3">asparagine--tRNA ligase</fullName>
        <ecNumber evidence="3">6.1.1.22</ecNumber>
    </recommendedName>
    <alternativeName>
        <fullName evidence="10">Asparaginyl-tRNA synthetase</fullName>
    </alternativeName>
</protein>
<evidence type="ECO:0000256" key="3">
    <source>
        <dbReference type="ARBA" id="ARBA00012816"/>
    </source>
</evidence>
<dbReference type="PRINTS" id="PR01042">
    <property type="entry name" value="TRNASYNTHASP"/>
</dbReference>
<dbReference type="GO" id="GO:0006421">
    <property type="term" value="P:asparaginyl-tRNA aminoacylation"/>
    <property type="evidence" value="ECO:0007669"/>
    <property type="project" value="TreeGrafter"/>
</dbReference>
<keyword evidence="4" id="KW-0963">Cytoplasm</keyword>
<evidence type="ECO:0000256" key="9">
    <source>
        <dbReference type="ARBA" id="ARBA00023146"/>
    </source>
</evidence>
<evidence type="ECO:0000256" key="11">
    <source>
        <dbReference type="ARBA" id="ARBA00047844"/>
    </source>
</evidence>
<evidence type="ECO:0000256" key="5">
    <source>
        <dbReference type="ARBA" id="ARBA00022598"/>
    </source>
</evidence>
<gene>
    <name evidence="13" type="ORF">BPAG_LOCUS3292</name>
</gene>
<proteinExistence type="inferred from homology"/>
<reference evidence="15" key="1">
    <citation type="submission" date="2017-02" db="UniProtKB">
        <authorList>
            <consortium name="WormBaseParasite"/>
        </authorList>
    </citation>
    <scope>IDENTIFICATION</scope>
</reference>
<comment type="subcellular location">
    <subcellularLocation>
        <location evidence="1">Cytoplasm</location>
    </subcellularLocation>
</comment>
<dbReference type="AlphaFoldDB" id="A0A0N4T541"/>
<dbReference type="Pfam" id="PF00152">
    <property type="entry name" value="tRNA-synt_2"/>
    <property type="match status" value="1"/>
</dbReference>
<feature type="domain" description="Aminoacyl-tRNA synthetase class II (D/K/N)" evidence="12">
    <location>
        <begin position="1"/>
        <end position="192"/>
    </location>
</feature>
<name>A0A0N4T541_BRUPA</name>
<evidence type="ECO:0000256" key="7">
    <source>
        <dbReference type="ARBA" id="ARBA00022840"/>
    </source>
</evidence>